<dbReference type="InterPro" id="IPR026015">
    <property type="entry name" value="ATP_synth_OSCP/delta_N_sf"/>
</dbReference>
<gene>
    <name evidence="8 9" type="primary">atpH</name>
    <name evidence="9" type="ORF">EAL2_c03890</name>
</gene>
<sequence length="180" mass="20007">MAELVARRYAGALFEVGLEENKLDSFEQELEVIAAAFSENKEFSDIFKAPMVPKEEKKSLIENIFKGKASDETVNFIKILIDKDRISVLDEISTEFAKLVNEHNNIEEAVAVSAVPIAEDKLEALKVQLAKVTGKSIKIKNEINPSVMGGILVRIGNEEIDGTVKGRLDRLKDELHQIIA</sequence>
<dbReference type="HAMAP" id="MF_01416">
    <property type="entry name" value="ATP_synth_delta_bact"/>
    <property type="match status" value="1"/>
</dbReference>
<keyword evidence="10" id="KW-1185">Reference proteome</keyword>
<keyword evidence="6 8" id="KW-0139">CF(1)</keyword>
<comment type="function">
    <text evidence="8">F(1)F(0) ATP synthase produces ATP from ADP in the presence of a proton or sodium gradient. F-type ATPases consist of two structural domains, F(1) containing the extramembraneous catalytic core and F(0) containing the membrane proton channel, linked together by a central stalk and a peripheral stalk. During catalysis, ATP synthesis in the catalytic domain of F(1) is coupled via a rotary mechanism of the central stalk subunits to proton translocation.</text>
</comment>
<reference evidence="9 10" key="1">
    <citation type="journal article" date="2014" name="Genome Announc.">
        <title>Complete Genome Sequence of Amino Acid-Utilizing Eubacterium acidaminophilum al-2 (DSM 3953).</title>
        <authorList>
            <person name="Poehlein A."/>
            <person name="Andreesen J.R."/>
            <person name="Daniel R."/>
        </authorList>
    </citation>
    <scope>NUCLEOTIDE SEQUENCE [LARGE SCALE GENOMIC DNA]</scope>
    <source>
        <strain evidence="9 10">DSM 3953</strain>
    </source>
</reference>
<dbReference type="InterPro" id="IPR000711">
    <property type="entry name" value="ATPase_OSCP/dsu"/>
</dbReference>
<evidence type="ECO:0000256" key="1">
    <source>
        <dbReference type="ARBA" id="ARBA00004370"/>
    </source>
</evidence>
<dbReference type="RefSeq" id="WP_025434730.1">
    <property type="nucleotide sequence ID" value="NZ_CP007452.1"/>
</dbReference>
<dbReference type="InterPro" id="IPR020781">
    <property type="entry name" value="ATPase_OSCP/d_CS"/>
</dbReference>
<dbReference type="eggNOG" id="COG0712">
    <property type="taxonomic scope" value="Bacteria"/>
</dbReference>
<evidence type="ECO:0000256" key="7">
    <source>
        <dbReference type="ARBA" id="ARBA00023310"/>
    </source>
</evidence>
<dbReference type="PROSITE" id="PS00389">
    <property type="entry name" value="ATPASE_DELTA"/>
    <property type="match status" value="1"/>
</dbReference>
<evidence type="ECO:0000313" key="9">
    <source>
        <dbReference type="EMBL" id="AHM55692.1"/>
    </source>
</evidence>
<dbReference type="AlphaFoldDB" id="W8THQ2"/>
<keyword evidence="4 8" id="KW-0406">Ion transport</keyword>
<dbReference type="Pfam" id="PF00213">
    <property type="entry name" value="OSCP"/>
    <property type="match status" value="1"/>
</dbReference>
<dbReference type="PRINTS" id="PR00125">
    <property type="entry name" value="ATPASEDELTA"/>
</dbReference>
<organism evidence="9 10">
    <name type="scientific">Peptoclostridium acidaminophilum DSM 3953</name>
    <dbReference type="NCBI Taxonomy" id="1286171"/>
    <lineage>
        <taxon>Bacteria</taxon>
        <taxon>Bacillati</taxon>
        <taxon>Bacillota</taxon>
        <taxon>Clostridia</taxon>
        <taxon>Peptostreptococcales</taxon>
        <taxon>Peptoclostridiaceae</taxon>
        <taxon>Peptoclostridium</taxon>
    </lineage>
</organism>
<evidence type="ECO:0000256" key="8">
    <source>
        <dbReference type="HAMAP-Rule" id="MF_01416"/>
    </source>
</evidence>
<dbReference type="KEGG" id="eac:EAL2_c03890"/>
<evidence type="ECO:0000256" key="4">
    <source>
        <dbReference type="ARBA" id="ARBA00023065"/>
    </source>
</evidence>
<dbReference type="GO" id="GO:0046933">
    <property type="term" value="F:proton-transporting ATP synthase activity, rotational mechanism"/>
    <property type="evidence" value="ECO:0007669"/>
    <property type="project" value="UniProtKB-UniRule"/>
</dbReference>
<comment type="similarity">
    <text evidence="8">Belongs to the ATPase delta chain family.</text>
</comment>
<dbReference type="HOGENOM" id="CLU_085114_1_1_9"/>
<dbReference type="STRING" id="1286171.EAL2_c03890"/>
<dbReference type="NCBIfam" id="TIGR01145">
    <property type="entry name" value="ATP_synt_delta"/>
    <property type="match status" value="1"/>
</dbReference>
<dbReference type="EMBL" id="CP007452">
    <property type="protein sequence ID" value="AHM55692.1"/>
    <property type="molecule type" value="Genomic_DNA"/>
</dbReference>
<name>W8THQ2_PEPAC</name>
<dbReference type="SUPFAM" id="SSF47928">
    <property type="entry name" value="N-terminal domain of the delta subunit of the F1F0-ATP synthase"/>
    <property type="match status" value="1"/>
</dbReference>
<comment type="subcellular location">
    <subcellularLocation>
        <location evidence="8">Cell membrane</location>
        <topology evidence="8">Peripheral membrane protein</topology>
    </subcellularLocation>
    <subcellularLocation>
        <location evidence="1">Membrane</location>
    </subcellularLocation>
</comment>
<proteinExistence type="inferred from homology"/>
<dbReference type="GO" id="GO:0005886">
    <property type="term" value="C:plasma membrane"/>
    <property type="evidence" value="ECO:0007669"/>
    <property type="project" value="UniProtKB-SubCell"/>
</dbReference>
<dbReference type="NCBIfam" id="NF004403">
    <property type="entry name" value="PRK05758.2-4"/>
    <property type="match status" value="1"/>
</dbReference>
<evidence type="ECO:0000256" key="2">
    <source>
        <dbReference type="ARBA" id="ARBA00022448"/>
    </source>
</evidence>
<dbReference type="PATRIC" id="fig|1286171.3.peg.330"/>
<keyword evidence="7 8" id="KW-0066">ATP synthesis</keyword>
<protein>
    <recommendedName>
        <fullName evidence="8">ATP synthase subunit delta</fullName>
    </recommendedName>
    <alternativeName>
        <fullName evidence="8">ATP synthase F(1) sector subunit delta</fullName>
    </alternativeName>
    <alternativeName>
        <fullName evidence="8">F-type ATPase subunit delta</fullName>
        <shortName evidence="8">F-ATPase subunit delta</shortName>
    </alternativeName>
</protein>
<accession>W8THQ2</accession>
<evidence type="ECO:0000313" key="10">
    <source>
        <dbReference type="Proteomes" id="UP000019591"/>
    </source>
</evidence>
<keyword evidence="5 8" id="KW-0472">Membrane</keyword>
<dbReference type="PANTHER" id="PTHR11910">
    <property type="entry name" value="ATP SYNTHASE DELTA CHAIN"/>
    <property type="match status" value="1"/>
</dbReference>
<evidence type="ECO:0000256" key="3">
    <source>
        <dbReference type="ARBA" id="ARBA00022781"/>
    </source>
</evidence>
<dbReference type="Proteomes" id="UP000019591">
    <property type="component" value="Chromosome"/>
</dbReference>
<keyword evidence="2 8" id="KW-0813">Transport</keyword>
<dbReference type="Gene3D" id="1.10.520.20">
    <property type="entry name" value="N-terminal domain of the delta subunit of the F1F0-ATP synthase"/>
    <property type="match status" value="1"/>
</dbReference>
<keyword evidence="8" id="KW-1003">Cell membrane</keyword>
<evidence type="ECO:0000256" key="6">
    <source>
        <dbReference type="ARBA" id="ARBA00023196"/>
    </source>
</evidence>
<dbReference type="OrthoDB" id="9802471at2"/>
<evidence type="ECO:0000256" key="5">
    <source>
        <dbReference type="ARBA" id="ARBA00023136"/>
    </source>
</evidence>
<comment type="function">
    <text evidence="8">This protein is part of the stalk that links CF(0) to CF(1). It either transmits conformational changes from CF(0) to CF(1) or is implicated in proton conduction.</text>
</comment>
<keyword evidence="3 8" id="KW-0375">Hydrogen ion transport</keyword>
<dbReference type="NCBIfam" id="NF004402">
    <property type="entry name" value="PRK05758.2-2"/>
    <property type="match status" value="1"/>
</dbReference>
<dbReference type="GO" id="GO:0045259">
    <property type="term" value="C:proton-transporting ATP synthase complex"/>
    <property type="evidence" value="ECO:0007669"/>
    <property type="project" value="UniProtKB-KW"/>
</dbReference>